<gene>
    <name evidence="6" type="ORF">Sya03_35590</name>
</gene>
<protein>
    <recommendedName>
        <fullName evidence="8">FG-GAP repeat protein</fullName>
    </recommendedName>
</protein>
<keyword evidence="4" id="KW-0325">Glycoprotein</keyword>
<organism evidence="6 7">
    <name type="scientific">Spirilliplanes yamanashiensis</name>
    <dbReference type="NCBI Taxonomy" id="42233"/>
    <lineage>
        <taxon>Bacteria</taxon>
        <taxon>Bacillati</taxon>
        <taxon>Actinomycetota</taxon>
        <taxon>Actinomycetes</taxon>
        <taxon>Micromonosporales</taxon>
        <taxon>Micromonosporaceae</taxon>
        <taxon>Spirilliplanes</taxon>
    </lineage>
</organism>
<dbReference type="PROSITE" id="PS51318">
    <property type="entry name" value="TAT"/>
    <property type="match status" value="1"/>
</dbReference>
<name>A0A8J3YA80_9ACTN</name>
<dbReference type="SMART" id="SM00191">
    <property type="entry name" value="Int_alpha"/>
    <property type="match status" value="5"/>
</dbReference>
<evidence type="ECO:0000256" key="5">
    <source>
        <dbReference type="SAM" id="SignalP"/>
    </source>
</evidence>
<dbReference type="SUPFAM" id="SSF69318">
    <property type="entry name" value="Integrin alpha N-terminal domain"/>
    <property type="match status" value="1"/>
</dbReference>
<dbReference type="PANTHER" id="PTHR23221">
    <property type="entry name" value="GLYCOSYLPHOSPHATIDYLINOSITOL PHOSPHOLIPASE D"/>
    <property type="match status" value="1"/>
</dbReference>
<dbReference type="Gene3D" id="2.130.10.130">
    <property type="entry name" value="Integrin alpha, N-terminal"/>
    <property type="match status" value="3"/>
</dbReference>
<dbReference type="GO" id="GO:0016787">
    <property type="term" value="F:hydrolase activity"/>
    <property type="evidence" value="ECO:0007669"/>
    <property type="project" value="UniProtKB-KW"/>
</dbReference>
<feature type="chain" id="PRO_5035231893" description="FG-GAP repeat protein" evidence="5">
    <location>
        <begin position="27"/>
        <end position="542"/>
    </location>
</feature>
<dbReference type="InterPro" id="IPR006311">
    <property type="entry name" value="TAT_signal"/>
</dbReference>
<dbReference type="PANTHER" id="PTHR23221:SF7">
    <property type="entry name" value="PHOSPHATIDYLINOSITOL-GLYCAN-SPECIFIC PHOSPHOLIPASE D"/>
    <property type="match status" value="1"/>
</dbReference>
<dbReference type="InterPro" id="IPR013517">
    <property type="entry name" value="FG-GAP"/>
</dbReference>
<accession>A0A8J3YA80</accession>
<sequence length="542" mass="53565">MRIRTSLVAVLAAGAALTAAPATSPAAPAAAAASAAAGYTAIVRDGIPLLHRREPAAATPKTGAGVTRSDFDGDGLDDIAALAEGTVIVRYSSAPHRDYLATEMPRGGCLCFGRQLATGDFDGDRYDDLAVADVQELDVPAGVEDAGGVWVLPGGPRGLEPGRVLHLNLSTPGVPGASARYDAFGYALATGDITGDGRDELAVGVPGKTIGAAREAGAVVVLKGSPSGIVTAGAQWTSQDSAGVPGAAGAGDRFGAGLAVGAIDRNRHAELLVGVPGEATSGAIVQFWGAAGGIATTRVTQATGAAATAAFDRRGTYLWDLGRSLAVTDTDGDGYGEVVTGLPSAQANSRFDVTGAVVTLKGNATGLTVKGLRVVSQDTLGVADTAEQGDGFGTSVAAGEVTGDRYGDILVGVPFEDVAGVADAGAVVLLKGSKDGVVGAGSQTVGQNTAGAPDAAERGDVFGIAVSLLNLNGTGGFDAVVGASGETRDAGGRGPGTGSVTTFGAGPRGFGTGYVRYGSDVAHEGLLVTGYGAYVNRPQAEN</sequence>
<proteinExistence type="predicted"/>
<dbReference type="EMBL" id="BOOY01000026">
    <property type="protein sequence ID" value="GIJ04207.1"/>
    <property type="molecule type" value="Genomic_DNA"/>
</dbReference>
<keyword evidence="1 5" id="KW-0732">Signal</keyword>
<dbReference type="InterPro" id="IPR013519">
    <property type="entry name" value="Int_alpha_beta-p"/>
</dbReference>
<feature type="signal peptide" evidence="5">
    <location>
        <begin position="1"/>
        <end position="26"/>
    </location>
</feature>
<evidence type="ECO:0000313" key="6">
    <source>
        <dbReference type="EMBL" id="GIJ04207.1"/>
    </source>
</evidence>
<evidence type="ECO:0000256" key="1">
    <source>
        <dbReference type="ARBA" id="ARBA00022729"/>
    </source>
</evidence>
<dbReference type="PROSITE" id="PS51470">
    <property type="entry name" value="FG_GAP"/>
    <property type="match status" value="2"/>
</dbReference>
<dbReference type="AlphaFoldDB" id="A0A8J3YA80"/>
<evidence type="ECO:0000256" key="2">
    <source>
        <dbReference type="ARBA" id="ARBA00022737"/>
    </source>
</evidence>
<comment type="caution">
    <text evidence="6">The sequence shown here is derived from an EMBL/GenBank/DDBJ whole genome shotgun (WGS) entry which is preliminary data.</text>
</comment>
<keyword evidence="2" id="KW-0677">Repeat</keyword>
<evidence type="ECO:0008006" key="8">
    <source>
        <dbReference type="Google" id="ProtNLM"/>
    </source>
</evidence>
<evidence type="ECO:0000256" key="3">
    <source>
        <dbReference type="ARBA" id="ARBA00022801"/>
    </source>
</evidence>
<evidence type="ECO:0000256" key="4">
    <source>
        <dbReference type="ARBA" id="ARBA00023180"/>
    </source>
</evidence>
<evidence type="ECO:0000313" key="7">
    <source>
        <dbReference type="Proteomes" id="UP000652013"/>
    </source>
</evidence>
<dbReference type="Proteomes" id="UP000652013">
    <property type="component" value="Unassembled WGS sequence"/>
</dbReference>
<dbReference type="InterPro" id="IPR028994">
    <property type="entry name" value="Integrin_alpha_N"/>
</dbReference>
<reference evidence="6" key="1">
    <citation type="submission" date="2021-01" db="EMBL/GenBank/DDBJ databases">
        <title>Whole genome shotgun sequence of Spirilliplanes yamanashiensis NBRC 15828.</title>
        <authorList>
            <person name="Komaki H."/>
            <person name="Tamura T."/>
        </authorList>
    </citation>
    <scope>NUCLEOTIDE SEQUENCE</scope>
    <source>
        <strain evidence="6">NBRC 15828</strain>
    </source>
</reference>
<keyword evidence="7" id="KW-1185">Reference proteome</keyword>
<keyword evidence="3" id="KW-0378">Hydrolase</keyword>
<dbReference type="Pfam" id="PF01839">
    <property type="entry name" value="FG-GAP"/>
    <property type="match status" value="3"/>
</dbReference>
<dbReference type="RefSeq" id="WP_203939438.1">
    <property type="nucleotide sequence ID" value="NZ_BAAAGJ010000002.1"/>
</dbReference>